<proteinExistence type="predicted"/>
<accession>A0A845M3R4</accession>
<name>A0A845M3R4_9RHOB</name>
<comment type="caution">
    <text evidence="1">The sequence shown here is derived from an EMBL/GenBank/DDBJ whole genome shotgun (WGS) entry which is preliminary data.</text>
</comment>
<sequence>MARIPDMTSDCANCAALCCIALAFDAGDEFAIDKPAGLPCPNLAPDMGCSIYSRLEDEGFSGCVTYECRGAGQRVTQEIFEGRTWRRHPDITGPMLDAFSTMRKVHDGIELLLTAERLDLPDSYEEERLALLELYAPEEPWTEDRLAAFTASDAQSRFAAFLPRLRDFV</sequence>
<reference evidence="1 2" key="1">
    <citation type="submission" date="2019-12" db="EMBL/GenBank/DDBJ databases">
        <title>Maritimibacter sp. nov. sp. isolated from sea sand.</title>
        <authorList>
            <person name="Kim J."/>
            <person name="Jeong S.E."/>
            <person name="Jung H.S."/>
            <person name="Jeon C.O."/>
        </authorList>
    </citation>
    <scope>NUCLEOTIDE SEQUENCE [LARGE SCALE GENOMIC DNA]</scope>
    <source>
        <strain evidence="1 2">DP07</strain>
    </source>
</reference>
<keyword evidence="2" id="KW-1185">Reference proteome</keyword>
<dbReference type="AlphaFoldDB" id="A0A845M3R4"/>
<protein>
    <recommendedName>
        <fullName evidence="3">Pentapeptide repeat-containing protein</fullName>
    </recommendedName>
</protein>
<dbReference type="Proteomes" id="UP000467322">
    <property type="component" value="Unassembled WGS sequence"/>
</dbReference>
<gene>
    <name evidence="1" type="ORF">GQE99_08395</name>
</gene>
<evidence type="ECO:0000313" key="1">
    <source>
        <dbReference type="EMBL" id="MZR13038.1"/>
    </source>
</evidence>
<organism evidence="1 2">
    <name type="scientific">Maritimibacter harenae</name>
    <dbReference type="NCBI Taxonomy" id="2606218"/>
    <lineage>
        <taxon>Bacteria</taxon>
        <taxon>Pseudomonadati</taxon>
        <taxon>Pseudomonadota</taxon>
        <taxon>Alphaproteobacteria</taxon>
        <taxon>Rhodobacterales</taxon>
        <taxon>Roseobacteraceae</taxon>
        <taxon>Maritimibacter</taxon>
    </lineage>
</organism>
<dbReference type="EMBL" id="WTUX01000011">
    <property type="protein sequence ID" value="MZR13038.1"/>
    <property type="molecule type" value="Genomic_DNA"/>
</dbReference>
<evidence type="ECO:0008006" key="3">
    <source>
        <dbReference type="Google" id="ProtNLM"/>
    </source>
</evidence>
<evidence type="ECO:0000313" key="2">
    <source>
        <dbReference type="Proteomes" id="UP000467322"/>
    </source>
</evidence>
<dbReference type="RefSeq" id="WP_161351148.1">
    <property type="nucleotide sequence ID" value="NZ_WTUX01000011.1"/>
</dbReference>